<evidence type="ECO:0000313" key="4">
    <source>
        <dbReference type="Proteomes" id="UP001152797"/>
    </source>
</evidence>
<dbReference type="EMBL" id="CAMXCT010003775">
    <property type="protein sequence ID" value="CAI4006137.1"/>
    <property type="molecule type" value="Genomic_DNA"/>
</dbReference>
<proteinExistence type="predicted"/>
<evidence type="ECO:0000256" key="1">
    <source>
        <dbReference type="SAM" id="Phobius"/>
    </source>
</evidence>
<organism evidence="2">
    <name type="scientific">Cladocopium goreaui</name>
    <dbReference type="NCBI Taxonomy" id="2562237"/>
    <lineage>
        <taxon>Eukaryota</taxon>
        <taxon>Sar</taxon>
        <taxon>Alveolata</taxon>
        <taxon>Dinophyceae</taxon>
        <taxon>Suessiales</taxon>
        <taxon>Symbiodiniaceae</taxon>
        <taxon>Cladocopium</taxon>
    </lineage>
</organism>
<keyword evidence="1" id="KW-0812">Transmembrane</keyword>
<dbReference type="AlphaFoldDB" id="A0A9P1DAX1"/>
<dbReference type="Proteomes" id="UP001152797">
    <property type="component" value="Unassembled WGS sequence"/>
</dbReference>
<keyword evidence="4" id="KW-1185">Reference proteome</keyword>
<reference evidence="3 4" key="2">
    <citation type="submission" date="2024-05" db="EMBL/GenBank/DDBJ databases">
        <authorList>
            <person name="Chen Y."/>
            <person name="Shah S."/>
            <person name="Dougan E. K."/>
            <person name="Thang M."/>
            <person name="Chan C."/>
        </authorList>
    </citation>
    <scope>NUCLEOTIDE SEQUENCE [LARGE SCALE GENOMIC DNA]</scope>
</reference>
<sequence>VPMQRRKCLPKCWVAGFVALWCFGHTFVSLPSLGKTEASKRAETKVISDLAAWSETSSDSRRLRSGIESILRDQEALREETPVATGGTLFSVVSAATLALVGHTSWVSAAALPAIASAIFSYTSVAESSGTKSLGLGRCSFSQALAESAEQERKLALAEIPKALLPFGAGCTAIFAAACVTVKLFPEDPGNSGVLAVLGRLFTLSSVVAAVATNDQASLVISKLRPQLRNPLQDDESDEVQNTDDEVEVGVRSRLILALFSIFVAFLPLALFDPNSSILLATTDEVDVIVSASAAAEAALSFLLAEKTFADAERRVAAQSRQAALSELFFAQAQADSAILGANTALSASSLGLASVAAEFSKTLSSGALWPAV</sequence>
<evidence type="ECO:0000313" key="3">
    <source>
        <dbReference type="EMBL" id="CAL4793449.1"/>
    </source>
</evidence>
<comment type="caution">
    <text evidence="2">The sequence shown here is derived from an EMBL/GenBank/DDBJ whole genome shotgun (WGS) entry which is preliminary data.</text>
</comment>
<name>A0A9P1DAX1_9DINO</name>
<evidence type="ECO:0000313" key="2">
    <source>
        <dbReference type="EMBL" id="CAI4006137.1"/>
    </source>
</evidence>
<reference evidence="2" key="1">
    <citation type="submission" date="2022-10" db="EMBL/GenBank/DDBJ databases">
        <authorList>
            <person name="Chen Y."/>
            <person name="Dougan E. K."/>
            <person name="Chan C."/>
            <person name="Rhodes N."/>
            <person name="Thang M."/>
        </authorList>
    </citation>
    <scope>NUCLEOTIDE SEQUENCE</scope>
</reference>
<dbReference type="EMBL" id="CAMXCT030003775">
    <property type="protein sequence ID" value="CAL4793449.1"/>
    <property type="molecule type" value="Genomic_DNA"/>
</dbReference>
<protein>
    <submittedName>
        <fullName evidence="3">EF-hand domain-containing protein</fullName>
    </submittedName>
</protein>
<feature type="transmembrane region" description="Helical" evidence="1">
    <location>
        <begin position="12"/>
        <end position="30"/>
    </location>
</feature>
<keyword evidence="1" id="KW-0472">Membrane</keyword>
<keyword evidence="1" id="KW-1133">Transmembrane helix</keyword>
<gene>
    <name evidence="2" type="ORF">C1SCF055_LOCUS31802</name>
</gene>
<feature type="non-terminal residue" evidence="2">
    <location>
        <position position="1"/>
    </location>
</feature>
<dbReference type="OrthoDB" id="486030at2759"/>
<accession>A0A9P1DAX1</accession>
<feature type="non-terminal residue" evidence="2">
    <location>
        <position position="373"/>
    </location>
</feature>
<dbReference type="EMBL" id="CAMXCT020003775">
    <property type="protein sequence ID" value="CAL1159512.1"/>
    <property type="molecule type" value="Genomic_DNA"/>
</dbReference>